<keyword evidence="1" id="KW-1133">Transmembrane helix</keyword>
<dbReference type="PATRIC" id="fig|742738.3.peg.3105"/>
<dbReference type="Proteomes" id="UP000029585">
    <property type="component" value="Unassembled WGS sequence"/>
</dbReference>
<evidence type="ECO:0000256" key="1">
    <source>
        <dbReference type="SAM" id="Phobius"/>
    </source>
</evidence>
<accession>A0A096CHB2</accession>
<dbReference type="AlphaFoldDB" id="A0A096CHB2"/>
<comment type="caution">
    <text evidence="2">The sequence shown here is derived from an EMBL/GenBank/DDBJ whole genome shotgun (WGS) entry which is preliminary data.</text>
</comment>
<evidence type="ECO:0008006" key="4">
    <source>
        <dbReference type="Google" id="ProtNLM"/>
    </source>
</evidence>
<feature type="transmembrane region" description="Helical" evidence="1">
    <location>
        <begin position="50"/>
        <end position="68"/>
    </location>
</feature>
<dbReference type="HOGENOM" id="CLU_103336_0_0_9"/>
<gene>
    <name evidence="2" type="ORF">HMPREF9460_03021</name>
</gene>
<dbReference type="Pfam" id="PF12666">
    <property type="entry name" value="PrgI"/>
    <property type="match status" value="1"/>
</dbReference>
<reference evidence="2 3" key="1">
    <citation type="submission" date="2011-08" db="EMBL/GenBank/DDBJ databases">
        <title>The Genome Sequence of Clostridium orbiscindens 1_3_50AFAA.</title>
        <authorList>
            <consortium name="The Broad Institute Genome Sequencing Platform"/>
            <person name="Earl A."/>
            <person name="Ward D."/>
            <person name="Feldgarden M."/>
            <person name="Gevers D."/>
            <person name="Daigneault M."/>
            <person name="Strauss J."/>
            <person name="Allen-Vercoe E."/>
            <person name="Young S.K."/>
            <person name="Zeng Q."/>
            <person name="Gargeya S."/>
            <person name="Fitzgerald M."/>
            <person name="Haas B."/>
            <person name="Abouelleil A."/>
            <person name="Alvarado L."/>
            <person name="Arachchi H.M."/>
            <person name="Berlin A."/>
            <person name="Brown A."/>
            <person name="Chapman S.B."/>
            <person name="Chen Z."/>
            <person name="Dunbar C."/>
            <person name="Freedman E."/>
            <person name="Gearin G."/>
            <person name="Gellesch M."/>
            <person name="Goldberg J."/>
            <person name="Griggs A."/>
            <person name="Gujja S."/>
            <person name="Heiman D."/>
            <person name="Howarth C."/>
            <person name="Larson L."/>
            <person name="Lui A."/>
            <person name="MacDonald P.J.P."/>
            <person name="Montmayeur A."/>
            <person name="Murphy C."/>
            <person name="Neiman D."/>
            <person name="Pearson M."/>
            <person name="Priest M."/>
            <person name="Roberts A."/>
            <person name="Saif S."/>
            <person name="Shea T."/>
            <person name="Shenoy N."/>
            <person name="Sisk P."/>
            <person name="Stolte C."/>
            <person name="Sykes S."/>
            <person name="Wortman J."/>
            <person name="Nusbaum C."/>
            <person name="Birren B."/>
        </authorList>
    </citation>
    <scope>NUCLEOTIDE SEQUENCE [LARGE SCALE GENOMIC DNA]</scope>
    <source>
        <strain evidence="2 3">1_3_50AFAA</strain>
    </source>
</reference>
<evidence type="ECO:0000313" key="3">
    <source>
        <dbReference type="Proteomes" id="UP000029585"/>
    </source>
</evidence>
<proteinExistence type="predicted"/>
<sequence length="118" mass="13213">MEIKIPKEVHQHRETIFFGLSTRQFLCSALAVGAAVGVYLMFKGVVGQEAASWLCILAAAPIAVTGFFRYNGLTFERFVWAFLKSQVLCAGPRVYRAENIYLQAMPEQRKIWGAGKKP</sequence>
<dbReference type="RefSeq" id="WP_009261143.1">
    <property type="nucleotide sequence ID" value="NZ_KN174164.1"/>
</dbReference>
<keyword evidence="3" id="KW-1185">Reference proteome</keyword>
<dbReference type="eggNOG" id="COG3451">
    <property type="taxonomic scope" value="Bacteria"/>
</dbReference>
<keyword evidence="1" id="KW-0472">Membrane</keyword>
<organism evidence="2 3">
    <name type="scientific">Flavonifractor plautii 1_3_50AFAA</name>
    <dbReference type="NCBI Taxonomy" id="742738"/>
    <lineage>
        <taxon>Bacteria</taxon>
        <taxon>Bacillati</taxon>
        <taxon>Bacillota</taxon>
        <taxon>Clostridia</taxon>
        <taxon>Eubacteriales</taxon>
        <taxon>Oscillospiraceae</taxon>
        <taxon>Flavonifractor</taxon>
    </lineage>
</organism>
<name>A0A096CHB2_FLAPL</name>
<keyword evidence="1" id="KW-0812">Transmembrane</keyword>
<protein>
    <recommendedName>
        <fullName evidence="4">PrgI family protein</fullName>
    </recommendedName>
</protein>
<evidence type="ECO:0000313" key="2">
    <source>
        <dbReference type="EMBL" id="KGF54227.1"/>
    </source>
</evidence>
<dbReference type="InterPro" id="IPR024414">
    <property type="entry name" value="Uncharacterised_PrgI"/>
</dbReference>
<feature type="transmembrane region" description="Helical" evidence="1">
    <location>
        <begin position="25"/>
        <end position="44"/>
    </location>
</feature>
<dbReference type="EMBL" id="ADLO01000092">
    <property type="protein sequence ID" value="KGF54227.1"/>
    <property type="molecule type" value="Genomic_DNA"/>
</dbReference>